<feature type="transmembrane region" description="Helical" evidence="2">
    <location>
        <begin position="749"/>
        <end position="766"/>
    </location>
</feature>
<feature type="transmembrane region" description="Helical" evidence="2">
    <location>
        <begin position="194"/>
        <end position="220"/>
    </location>
</feature>
<keyword evidence="2" id="KW-0812">Transmembrane</keyword>
<feature type="transmembrane region" description="Helical" evidence="2">
    <location>
        <begin position="601"/>
        <end position="620"/>
    </location>
</feature>
<feature type="transmembrane region" description="Helical" evidence="2">
    <location>
        <begin position="461"/>
        <end position="481"/>
    </location>
</feature>
<feature type="transmembrane region" description="Helical" evidence="2">
    <location>
        <begin position="722"/>
        <end position="743"/>
    </location>
</feature>
<feature type="transmembrane region" description="Helical" evidence="2">
    <location>
        <begin position="658"/>
        <end position="676"/>
    </location>
</feature>
<feature type="transmembrane region" description="Helical" evidence="2">
    <location>
        <begin position="1186"/>
        <end position="1206"/>
    </location>
</feature>
<sequence length="1219" mass="129208">MMFIFGVIGAVLGLLMGELIGGLIGLGVGIGIASMLKKSDASASAKDAPPAAVKPPAPAAVPMETRVARLEQEVALLRAEVKRLSSAPPAAVTSKVAEPAEEPMAFDLPDLEPAAPAPLPAPAPFVLPPAPVAAPIAQAAPAVAAVPVPVPAAVTAPVPAAALAPAPRPAPSPRPAPAPQPTLEERMPPLLRKLVFGGNTIVKVGVLILFLGLAFLLRYAAERVTVPVELRYAGVALLGGVLLVLGWRLRERKDGYGLILQGAGIGVFYLTTLAALKISQLLPPELAFGFLFAVTLLSAVLAMAQNAPWLAYVAAAEGFAAPVLVSTGSGNHIALFSYLAILDIGIFLMAWFRAWRPLNLIGAVGTFTLAGAWAHKHYTDALYPSVQGFLLFFFVLFTLVGVLFARRALALGSEPDLRHPLGQRAAQTLAQVGRVDSTLAFGVPLASYGLQYLLVRGWEFGPAWAALGFSLFYLLLGGVLLRGGNVRYALLGEAYVIVSVIFGTLAIPLALEGEWTGATWAVEAAGMYWLGVRQARRYARAFALLVLGAATVRLVSALGFDFTPGTPLFTGSVLGVLLLAVSAGLMFVLGRRAGVDRQGDWEAAGVIGQLWIGLAALALSAWLVLVPQWACVATSLLAFACAWVQARKPLPALQWASAVLHAVALAGFATTLHAVHGEAMLSNGWQGLVAACVIGVSLLVSTWLPLSAALREAEARQTTPQWSLGSSIGLLAGIAVLAGSLLFVMPADIAARVWPWLGVLALWLGLRLHHPALAVAWAALQVAAALAFGVYGPELWADTGAGLTLWTPLILSLAGFISGDALQRSARQPRAAAWQGAVGLQWGVVVWSLVWWLQTLLPDLYRHLQHTQKAWVLMWPAALTGWVLVTSLLMTAVARWREWRVLGQAAWATVPGWAITAALGVGLIGFAPHEHLGWLVWPLALLWHVVLLRALSRWWPEPVIAPLHVGGFWLFLLLAAREAQWLTAGLGDAGSAWPLLGWVMVPALVLSLITRPSVLQRWPLASFRVPYLLVACVPVAVYLLLWLWASNTRSGEAAPLPYVPLLNPLEIGHGLVLLALFLWHRALPAGTQLPRQALLAGLGATAFALYTGMVLRTCHHWGGVPWESGALMASTLTQAALSVAWAIVGVALMMLGHKRVERAVWVVGAALLGVVVLKLFFVELADSGGLYRIVSFIVVGLLLLLVGYFAPVPPSRKEAAHAA</sequence>
<accession>A0ABZ0CZA7</accession>
<feature type="transmembrane region" description="Helical" evidence="2">
    <location>
        <begin position="958"/>
        <end position="975"/>
    </location>
</feature>
<feature type="transmembrane region" description="Helical" evidence="2">
    <location>
        <begin position="541"/>
        <end position="562"/>
    </location>
</feature>
<reference evidence="3 4" key="1">
    <citation type="submission" date="2023-10" db="EMBL/GenBank/DDBJ databases">
        <title>Bacteria for the degradation of biodegradable plastic PBAT(Polybutylene adipate terephthalate).</title>
        <authorList>
            <person name="Weon H.-Y."/>
            <person name="Yeon J."/>
        </authorList>
    </citation>
    <scope>NUCLEOTIDE SEQUENCE [LARGE SCALE GENOMIC DNA]</scope>
    <source>
        <strain evidence="3 4">SBD 7-3</strain>
    </source>
</reference>
<feature type="transmembrane region" description="Helical" evidence="2">
    <location>
        <begin position="515"/>
        <end position="532"/>
    </location>
</feature>
<feature type="transmembrane region" description="Helical" evidence="2">
    <location>
        <begin position="626"/>
        <end position="646"/>
    </location>
</feature>
<feature type="compositionally biased region" description="Pro residues" evidence="1">
    <location>
        <begin position="166"/>
        <end position="180"/>
    </location>
</feature>
<dbReference type="PANTHER" id="PTHR38434">
    <property type="entry name" value="BLL2549 PROTEIN"/>
    <property type="match status" value="1"/>
</dbReference>
<feature type="transmembrane region" description="Helical" evidence="2">
    <location>
        <begin position="358"/>
        <end position="375"/>
    </location>
</feature>
<organism evidence="3 4">
    <name type="scientific">Piscinibacter gummiphilus</name>
    <dbReference type="NCBI Taxonomy" id="946333"/>
    <lineage>
        <taxon>Bacteria</taxon>
        <taxon>Pseudomonadati</taxon>
        <taxon>Pseudomonadota</taxon>
        <taxon>Betaproteobacteria</taxon>
        <taxon>Burkholderiales</taxon>
        <taxon>Sphaerotilaceae</taxon>
        <taxon>Piscinibacter</taxon>
    </lineage>
</organism>
<feature type="transmembrane region" description="Helical" evidence="2">
    <location>
        <begin position="995"/>
        <end position="1014"/>
    </location>
</feature>
<proteinExistence type="predicted"/>
<evidence type="ECO:0000313" key="4">
    <source>
        <dbReference type="Proteomes" id="UP001303946"/>
    </source>
</evidence>
<evidence type="ECO:0000256" key="1">
    <source>
        <dbReference type="SAM" id="MobiDB-lite"/>
    </source>
</evidence>
<feature type="transmembrane region" description="Helical" evidence="2">
    <location>
        <begin position="568"/>
        <end position="589"/>
    </location>
</feature>
<evidence type="ECO:0000313" key="3">
    <source>
        <dbReference type="EMBL" id="WOB10299.1"/>
    </source>
</evidence>
<feature type="transmembrane region" description="Helical" evidence="2">
    <location>
        <begin position="1159"/>
        <end position="1180"/>
    </location>
</feature>
<feature type="transmembrane region" description="Helical" evidence="2">
    <location>
        <begin position="1131"/>
        <end position="1152"/>
    </location>
</feature>
<evidence type="ECO:0000256" key="2">
    <source>
        <dbReference type="SAM" id="Phobius"/>
    </source>
</evidence>
<dbReference type="InterPro" id="IPR019286">
    <property type="entry name" value="DUF2339_TM"/>
</dbReference>
<feature type="transmembrane region" description="Helical" evidence="2">
    <location>
        <begin position="488"/>
        <end position="509"/>
    </location>
</feature>
<keyword evidence="2" id="KW-1133">Transmembrane helix</keyword>
<feature type="transmembrane region" description="Helical" evidence="2">
    <location>
        <begin position="773"/>
        <end position="791"/>
    </location>
</feature>
<feature type="transmembrane region" description="Helical" evidence="2">
    <location>
        <begin position="333"/>
        <end position="351"/>
    </location>
</feature>
<feature type="transmembrane region" description="Helical" evidence="2">
    <location>
        <begin position="688"/>
        <end position="710"/>
    </location>
</feature>
<dbReference type="Proteomes" id="UP001303946">
    <property type="component" value="Chromosome"/>
</dbReference>
<dbReference type="PANTHER" id="PTHR38434:SF1">
    <property type="entry name" value="BLL2549 PROTEIN"/>
    <property type="match status" value="1"/>
</dbReference>
<feature type="transmembrane region" description="Helical" evidence="2">
    <location>
        <begin position="803"/>
        <end position="822"/>
    </location>
</feature>
<feature type="transmembrane region" description="Helical" evidence="2">
    <location>
        <begin position="1057"/>
        <end position="1080"/>
    </location>
</feature>
<name>A0ABZ0CZA7_9BURK</name>
<feature type="transmembrane region" description="Helical" evidence="2">
    <location>
        <begin position="1092"/>
        <end position="1111"/>
    </location>
</feature>
<feature type="transmembrane region" description="Helical" evidence="2">
    <location>
        <begin position="282"/>
        <end position="302"/>
    </location>
</feature>
<feature type="transmembrane region" description="Helical" evidence="2">
    <location>
        <begin position="834"/>
        <end position="853"/>
    </location>
</feature>
<feature type="region of interest" description="Disordered" evidence="1">
    <location>
        <begin position="163"/>
        <end position="182"/>
    </location>
</feature>
<keyword evidence="2" id="KW-0472">Membrane</keyword>
<feature type="transmembrane region" description="Helical" evidence="2">
    <location>
        <begin position="1026"/>
        <end position="1045"/>
    </location>
</feature>
<feature type="transmembrane region" description="Helical" evidence="2">
    <location>
        <begin position="381"/>
        <end position="405"/>
    </location>
</feature>
<feature type="transmembrane region" description="Helical" evidence="2">
    <location>
        <begin position="256"/>
        <end position="276"/>
    </location>
</feature>
<keyword evidence="4" id="KW-1185">Reference proteome</keyword>
<feature type="transmembrane region" description="Helical" evidence="2">
    <location>
        <begin position="905"/>
        <end position="926"/>
    </location>
</feature>
<feature type="transmembrane region" description="Helical" evidence="2">
    <location>
        <begin position="309"/>
        <end position="327"/>
    </location>
</feature>
<protein>
    <submittedName>
        <fullName evidence="3">DUF2339 domain-containing protein</fullName>
    </submittedName>
</protein>
<feature type="transmembrane region" description="Helical" evidence="2">
    <location>
        <begin position="232"/>
        <end position="249"/>
    </location>
</feature>
<dbReference type="Pfam" id="PF10101">
    <property type="entry name" value="DUF2339"/>
    <property type="match status" value="2"/>
</dbReference>
<feature type="transmembrane region" description="Helical" evidence="2">
    <location>
        <begin position="873"/>
        <end position="893"/>
    </location>
</feature>
<feature type="transmembrane region" description="Helical" evidence="2">
    <location>
        <begin position="932"/>
        <end position="951"/>
    </location>
</feature>
<feature type="transmembrane region" description="Helical" evidence="2">
    <location>
        <begin position="6"/>
        <end position="36"/>
    </location>
</feature>
<dbReference type="RefSeq" id="WP_316703206.1">
    <property type="nucleotide sequence ID" value="NZ_CP136336.1"/>
</dbReference>
<gene>
    <name evidence="3" type="ORF">RXV79_09605</name>
</gene>
<dbReference type="EMBL" id="CP136336">
    <property type="protein sequence ID" value="WOB10299.1"/>
    <property type="molecule type" value="Genomic_DNA"/>
</dbReference>
<feature type="transmembrane region" description="Helical" evidence="2">
    <location>
        <begin position="438"/>
        <end position="455"/>
    </location>
</feature>